<protein>
    <recommendedName>
        <fullName evidence="3">SsuA/THI5-like domain-containing protein</fullName>
    </recommendedName>
</protein>
<dbReference type="RefSeq" id="WP_007867819.1">
    <property type="nucleotide sequence ID" value="NZ_JH376428.1"/>
</dbReference>
<dbReference type="PANTHER" id="PTHR31528:SF3">
    <property type="entry name" value="THIAMINE BIOSYNTHESIS PROTEIN HI_0357-RELATED"/>
    <property type="match status" value="1"/>
</dbReference>
<dbReference type="HOGENOM" id="CLU_028871_6_1_9"/>
<gene>
    <name evidence="4" type="ORF">HMPREF9469_04695</name>
</gene>
<feature type="compositionally biased region" description="Polar residues" evidence="1">
    <location>
        <begin position="28"/>
        <end position="49"/>
    </location>
</feature>
<dbReference type="eggNOG" id="COG0715">
    <property type="taxonomic scope" value="Bacteria"/>
</dbReference>
<dbReference type="PROSITE" id="PS51257">
    <property type="entry name" value="PROKAR_LIPOPROTEIN"/>
    <property type="match status" value="1"/>
</dbReference>
<evidence type="ECO:0000259" key="3">
    <source>
        <dbReference type="Pfam" id="PF09084"/>
    </source>
</evidence>
<reference evidence="4 5" key="1">
    <citation type="submission" date="2011-08" db="EMBL/GenBank/DDBJ databases">
        <title>The Genome Sequence of Clostridium citroniae WAL-17108.</title>
        <authorList>
            <consortium name="The Broad Institute Genome Sequencing Platform"/>
            <person name="Earl A."/>
            <person name="Ward D."/>
            <person name="Feldgarden M."/>
            <person name="Gevers D."/>
            <person name="Finegold S.M."/>
            <person name="Summanen P.H."/>
            <person name="Molitoris D.R."/>
            <person name="Vaisanen M.L."/>
            <person name="Daigneault M."/>
            <person name="Allen-Vercoe E."/>
            <person name="Young S.K."/>
            <person name="Zeng Q."/>
            <person name="Gargeya S."/>
            <person name="Fitzgerald M."/>
            <person name="Haas B."/>
            <person name="Abouelleil A."/>
            <person name="Alvarado L."/>
            <person name="Arachchi H.M."/>
            <person name="Berlin A."/>
            <person name="Brown A."/>
            <person name="Chapman S.B."/>
            <person name="Chen Z."/>
            <person name="Dunbar C."/>
            <person name="Freedman E."/>
            <person name="Gearin G."/>
            <person name="Gellesch M."/>
            <person name="Goldberg J."/>
            <person name="Griggs A."/>
            <person name="Gujja S."/>
            <person name="Heiman D."/>
            <person name="Howarth C."/>
            <person name="Larson L."/>
            <person name="Lui A."/>
            <person name="MacDonald P.J.P."/>
            <person name="Montmayeur A."/>
            <person name="Murphy C."/>
            <person name="Neiman D."/>
            <person name="Pearson M."/>
            <person name="Priest M."/>
            <person name="Roberts A."/>
            <person name="Saif S."/>
            <person name="Shea T."/>
            <person name="Shenoy N."/>
            <person name="Sisk P."/>
            <person name="Stolte C."/>
            <person name="Sykes S."/>
            <person name="Wortman J."/>
            <person name="Nusbaum C."/>
            <person name="Birren B."/>
        </authorList>
    </citation>
    <scope>NUCLEOTIDE SEQUENCE [LARGE SCALE GENOMIC DNA]</scope>
    <source>
        <strain evidence="4 5">WAL-17108</strain>
    </source>
</reference>
<dbReference type="Proteomes" id="UP000003763">
    <property type="component" value="Unassembled WGS sequence"/>
</dbReference>
<proteinExistence type="predicted"/>
<dbReference type="SUPFAM" id="SSF53850">
    <property type="entry name" value="Periplasmic binding protein-like II"/>
    <property type="match status" value="1"/>
</dbReference>
<keyword evidence="2" id="KW-0732">Signal</keyword>
<feature type="domain" description="SsuA/THI5-like" evidence="3">
    <location>
        <begin position="89"/>
        <end position="305"/>
    </location>
</feature>
<dbReference type="EMBL" id="ADLJ01000039">
    <property type="protein sequence ID" value="EHE96452.1"/>
    <property type="molecule type" value="Genomic_DNA"/>
</dbReference>
<evidence type="ECO:0000256" key="1">
    <source>
        <dbReference type="SAM" id="MobiDB-lite"/>
    </source>
</evidence>
<feature type="signal peptide" evidence="2">
    <location>
        <begin position="1"/>
        <end position="23"/>
    </location>
</feature>
<comment type="caution">
    <text evidence="4">The sequence shown here is derived from an EMBL/GenBank/DDBJ whole genome shotgun (WGS) entry which is preliminary data.</text>
</comment>
<dbReference type="PANTHER" id="PTHR31528">
    <property type="entry name" value="4-AMINO-5-HYDROXYMETHYL-2-METHYLPYRIMIDINE PHOSPHATE SYNTHASE THI11-RELATED"/>
    <property type="match status" value="1"/>
</dbReference>
<feature type="chain" id="PRO_5003478434" description="SsuA/THI5-like domain-containing protein" evidence="2">
    <location>
        <begin position="24"/>
        <end position="376"/>
    </location>
</feature>
<dbReference type="Pfam" id="PF09084">
    <property type="entry name" value="NMT1"/>
    <property type="match status" value="1"/>
</dbReference>
<dbReference type="GO" id="GO:0009228">
    <property type="term" value="P:thiamine biosynthetic process"/>
    <property type="evidence" value="ECO:0007669"/>
    <property type="project" value="InterPro"/>
</dbReference>
<dbReference type="AlphaFoldDB" id="G5HQ33"/>
<dbReference type="InterPro" id="IPR015168">
    <property type="entry name" value="SsuA/THI5"/>
</dbReference>
<accession>G5HQ33</accession>
<evidence type="ECO:0000313" key="5">
    <source>
        <dbReference type="Proteomes" id="UP000003763"/>
    </source>
</evidence>
<dbReference type="Gene3D" id="3.40.190.10">
    <property type="entry name" value="Periplasmic binding protein-like II"/>
    <property type="match status" value="2"/>
</dbReference>
<feature type="region of interest" description="Disordered" evidence="1">
    <location>
        <begin position="24"/>
        <end position="77"/>
    </location>
</feature>
<dbReference type="PATRIC" id="fig|742733.3.peg.4860"/>
<evidence type="ECO:0000313" key="4">
    <source>
        <dbReference type="EMBL" id="EHE96452.1"/>
    </source>
</evidence>
<dbReference type="InterPro" id="IPR027939">
    <property type="entry name" value="NMT1/THI5"/>
</dbReference>
<sequence>MKKKRYAGVLGAAVLVIMLSGCAAPSGQEKTSPGQEKTSPGQEAASSGQEAAPSGQEAAPDKDQAGEETSGQAEGPPKEITFVLDWTPNTNHTGIYVAEEKGYFKDAGLEVSIVQPPENGAEVLVASGKAQFAMSFQDSLAPAFSGDTRLPVTAVAAVIQHNTSGIISRKGEGMDRPKGLEGMKYATWDLPIEKATIQDVMEVDGGDFSKVQLIPSMVTDEVTALKTKSVDAIWIFYAWAGVKTEIEGLETDYFAFADLNPVFDFYTPVIIANNDFLEQEPDTARAFMEAVSKGYQDAVKEPEEAADILCKAAPELDPELVKASQIYLADQYQADAERWGYISPDRWNGYYSWLNEKGLVETPIEENTGFSNDYLP</sequence>
<name>G5HQ33_9FIRM</name>
<organism evidence="4 5">
    <name type="scientific">[Clostridium] citroniae WAL-17108</name>
    <dbReference type="NCBI Taxonomy" id="742733"/>
    <lineage>
        <taxon>Bacteria</taxon>
        <taxon>Bacillati</taxon>
        <taxon>Bacillota</taxon>
        <taxon>Clostridia</taxon>
        <taxon>Lachnospirales</taxon>
        <taxon>Lachnospiraceae</taxon>
        <taxon>Enterocloster</taxon>
    </lineage>
</organism>
<evidence type="ECO:0000256" key="2">
    <source>
        <dbReference type="SAM" id="SignalP"/>
    </source>
</evidence>